<sequence>MEAGREDTQSAATSEFNRTTLLLEPGKRKPMSHKARGRIQAR</sequence>
<proteinExistence type="predicted"/>
<evidence type="ECO:0000313" key="2">
    <source>
        <dbReference type="EMBL" id="SEF75289.1"/>
    </source>
</evidence>
<accession>A0A1H5UJQ2</accession>
<evidence type="ECO:0000313" key="3">
    <source>
        <dbReference type="Proteomes" id="UP000236728"/>
    </source>
</evidence>
<dbReference type="AlphaFoldDB" id="A0A1H5UJQ2"/>
<feature type="compositionally biased region" description="Polar residues" evidence="1">
    <location>
        <begin position="9"/>
        <end position="20"/>
    </location>
</feature>
<organism evidence="2 3">
    <name type="scientific">Bryocella elongata</name>
    <dbReference type="NCBI Taxonomy" id="863522"/>
    <lineage>
        <taxon>Bacteria</taxon>
        <taxon>Pseudomonadati</taxon>
        <taxon>Acidobacteriota</taxon>
        <taxon>Terriglobia</taxon>
        <taxon>Terriglobales</taxon>
        <taxon>Acidobacteriaceae</taxon>
        <taxon>Bryocella</taxon>
    </lineage>
</organism>
<protein>
    <submittedName>
        <fullName evidence="2">Uncharacterized protein</fullName>
    </submittedName>
</protein>
<dbReference type="EMBL" id="FNVA01000001">
    <property type="protein sequence ID" value="SEF75289.1"/>
    <property type="molecule type" value="Genomic_DNA"/>
</dbReference>
<feature type="region of interest" description="Disordered" evidence="1">
    <location>
        <begin position="1"/>
        <end position="42"/>
    </location>
</feature>
<name>A0A1H5UJQ2_9BACT</name>
<keyword evidence="3" id="KW-1185">Reference proteome</keyword>
<dbReference type="Proteomes" id="UP000236728">
    <property type="component" value="Unassembled WGS sequence"/>
</dbReference>
<feature type="compositionally biased region" description="Basic residues" evidence="1">
    <location>
        <begin position="28"/>
        <end position="42"/>
    </location>
</feature>
<gene>
    <name evidence="2" type="ORF">SAMN05421819_1059</name>
</gene>
<reference evidence="2 3" key="1">
    <citation type="submission" date="2016-10" db="EMBL/GenBank/DDBJ databases">
        <authorList>
            <person name="de Groot N.N."/>
        </authorList>
    </citation>
    <scope>NUCLEOTIDE SEQUENCE [LARGE SCALE GENOMIC DNA]</scope>
    <source>
        <strain evidence="2 3">DSM 22489</strain>
    </source>
</reference>
<evidence type="ECO:0000256" key="1">
    <source>
        <dbReference type="SAM" id="MobiDB-lite"/>
    </source>
</evidence>